<protein>
    <submittedName>
        <fullName evidence="2">Predicted protein</fullName>
    </submittedName>
</protein>
<dbReference type="InterPro" id="IPR014756">
    <property type="entry name" value="Ig_E-set"/>
</dbReference>
<dbReference type="RefSeq" id="XP_003059261.1">
    <property type="nucleotide sequence ID" value="XM_003059215.1"/>
</dbReference>
<dbReference type="GeneID" id="9685010"/>
<gene>
    <name evidence="2" type="ORF">MICPUCDRAFT_40297</name>
</gene>
<dbReference type="Gene3D" id="2.60.40.10">
    <property type="entry name" value="Immunoglobulins"/>
    <property type="match status" value="3"/>
</dbReference>
<proteinExistence type="predicted"/>
<dbReference type="SUPFAM" id="SSF81296">
    <property type="entry name" value="E set domains"/>
    <property type="match status" value="2"/>
</dbReference>
<feature type="chain" id="PRO_5002910673" evidence="1">
    <location>
        <begin position="29"/>
        <end position="1638"/>
    </location>
</feature>
<dbReference type="InterPro" id="IPR013783">
    <property type="entry name" value="Ig-like_fold"/>
</dbReference>
<evidence type="ECO:0000313" key="2">
    <source>
        <dbReference type="EMBL" id="EEH56393.1"/>
    </source>
</evidence>
<keyword evidence="1" id="KW-0732">Signal</keyword>
<accession>C1MUW2</accession>
<dbReference type="OrthoDB" id="10531046at2759"/>
<evidence type="ECO:0000256" key="1">
    <source>
        <dbReference type="SAM" id="SignalP"/>
    </source>
</evidence>
<organism evidence="3">
    <name type="scientific">Micromonas pusilla (strain CCMP1545)</name>
    <name type="common">Picoplanktonic green alga</name>
    <dbReference type="NCBI Taxonomy" id="564608"/>
    <lineage>
        <taxon>Eukaryota</taxon>
        <taxon>Viridiplantae</taxon>
        <taxon>Chlorophyta</taxon>
        <taxon>Mamiellophyceae</taxon>
        <taxon>Mamiellales</taxon>
        <taxon>Mamiellaceae</taxon>
        <taxon>Micromonas</taxon>
    </lineage>
</organism>
<feature type="signal peptide" evidence="1">
    <location>
        <begin position="1"/>
        <end position="28"/>
    </location>
</feature>
<sequence>MLRLPTSARRLALAVVLFLSTMVQPVEPATRGHAHGAVLESVTPDVGTAYAFTDVELYGTGFSRHLPTLGCRFGENVKKKLAVSSRADAVECVAPALRPGFVVVGLAHVTGKSYNPGRDDISREAGHNVFEYVTPWRISNVNPEEFPDVGGVALFATGAHFRPDLLCNFRGGNSSGVSTTFVSSALVICEAQSSSSAGKSAAFMLQHDSHPTPDGQQATLRRRGVPTVSRGGPRVVAIGGSVAISSSAVDETTPAMLSWQSRVGCSFGGVWVAATAGATALDVKCVVPATNVGELFVTTSDLNSRTPLPFFDDGVKHAGEPKHLGRRAVTVTESPVVSEFVPSAGTPIIRGTSMNVDVYGDHLHVDTTSAPLLHLCLTLSRTLDDVRLNCVVAINAGTSALEAANAFSVGFNAVNVRGGASDRANVEVQYMLQSPPQIVTATTTAASAGDVITAIGEHFVDAITPLWCFAGNSMRAADVVSSALARCVVPWGHHMPESTLHRAGASSALKFGVISSENLQSTSNLVSITWSPRPMHATGVVPNVGFSHGGAPVSVVLEKGGANAARQRASVSCRFGTIHPVSASVANAEAISCLSPALAPGSVSVGAPVPSLEYVVLDGAATLTTGSISTAPSDAAVAEFFLFSSGIDSRMAIGCAMPSLQDALVPARLSADGRTTCQLPAMMKPGFKTLDVAVAYFGSPKSFDGLVEFNPPLDVWSSVPAPNLDTHAATPSRGAARLHDGMELSITHPPPTVVVQRPMTGGETRPGDLVFIAAPAGGLDARAWCVLSVGTDEYKVAATFISSAIAVCETPTMGHHGVPSFDAVVSVCASHSRCASGTNASSVVVLGTEKTVTEVSPREGGTGGGVKVRLHHRGFSNHRASCKIGSIGPIAAASASKGDTTAELECATPARAPGVVAVAVGMGAGWAGESAFTFTFVDDGVEETTTAAPALVSRAAANEANALSSVFDCPDVAVGEIATVSPSSGASEGGTEMIVTADVSPSRQGSECGLLFAACRVGTIWPVLGYATPRGVVCVAPARAPGSVVDVSAPKMVTGAGRPFAFVDALSKNDTEPALNFSMSATEVAKASSSAFDCVDVAEGEVVAVSPSSSASSGGTEITLTASVAASRPSGSCGILFAACRFGTTWPVLGYQSSLGVVCASPARAPGSVDVSAPKLVTGGGRPLLYRGVDATTDEKTLAPKADELVDVHVKITPKNSDSGALVDATTATAMSRLVSCVFESPVRSAAPWLVAATAHVISSVVTRCEIPTTMPVTGVTVVEKSSLRAVDATAKHFSAYRESPSCEISRLSTTFGSTTGGSVTRVDARCLAGATLTSIDARVGCRYGTIGPITASMSDGDDGKIQCVSPGKVAGVVAFALTTNWRDASFEPASGVPAATFAYLNDETRTSDAEDETLALRQSQSQNALPLMSNVVPWLVWGGNQLVHVTGRDMPVGFDAVCLVGSSLVAAVPISSALTLCDPFPMSTLDRVSNAHVAGSMREVQLAVTSRDAHSIARAQNVSQMKLPLMIISAADVVGIDVFNGWEHGGSHVNVELGGWAPTGLIDCHFGTVAVHGREGGGAGWQSRAAMGRTGEWWSEATVATDVECVTPAHSSGRVPIGVSLAHSTSPTYGKVEYLYL</sequence>
<reference evidence="2 3" key="1">
    <citation type="journal article" date="2009" name="Science">
        <title>Green evolution and dynamic adaptations revealed by genomes of the marine picoeukaryotes Micromonas.</title>
        <authorList>
            <person name="Worden A.Z."/>
            <person name="Lee J.H."/>
            <person name="Mock T."/>
            <person name="Rouze P."/>
            <person name="Simmons M.P."/>
            <person name="Aerts A.L."/>
            <person name="Allen A.E."/>
            <person name="Cuvelier M.L."/>
            <person name="Derelle E."/>
            <person name="Everett M.V."/>
            <person name="Foulon E."/>
            <person name="Grimwood J."/>
            <person name="Gundlach H."/>
            <person name="Henrissat B."/>
            <person name="Napoli C."/>
            <person name="McDonald S.M."/>
            <person name="Parker M.S."/>
            <person name="Rombauts S."/>
            <person name="Salamov A."/>
            <person name="Von Dassow P."/>
            <person name="Badger J.H."/>
            <person name="Coutinho P.M."/>
            <person name="Demir E."/>
            <person name="Dubchak I."/>
            <person name="Gentemann C."/>
            <person name="Eikrem W."/>
            <person name="Gready J.E."/>
            <person name="John U."/>
            <person name="Lanier W."/>
            <person name="Lindquist E.A."/>
            <person name="Lucas S."/>
            <person name="Mayer K.F."/>
            <person name="Moreau H."/>
            <person name="Not F."/>
            <person name="Otillar R."/>
            <person name="Panaud O."/>
            <person name="Pangilinan J."/>
            <person name="Paulsen I."/>
            <person name="Piegu B."/>
            <person name="Poliakov A."/>
            <person name="Robbens S."/>
            <person name="Schmutz J."/>
            <person name="Toulza E."/>
            <person name="Wyss T."/>
            <person name="Zelensky A."/>
            <person name="Zhou K."/>
            <person name="Armbrust E.V."/>
            <person name="Bhattacharya D."/>
            <person name="Goodenough U.W."/>
            <person name="Van de Peer Y."/>
            <person name="Grigoriev I.V."/>
        </authorList>
    </citation>
    <scope>NUCLEOTIDE SEQUENCE [LARGE SCALE GENOMIC DNA]</scope>
    <source>
        <strain evidence="2 3">CCMP1545</strain>
    </source>
</reference>
<keyword evidence="3" id="KW-1185">Reference proteome</keyword>
<evidence type="ECO:0000313" key="3">
    <source>
        <dbReference type="Proteomes" id="UP000001876"/>
    </source>
</evidence>
<dbReference type="OMA" id="IDARVGC"/>
<dbReference type="Proteomes" id="UP000001876">
    <property type="component" value="Unassembled WGS sequence"/>
</dbReference>
<dbReference type="CDD" id="cd00603">
    <property type="entry name" value="IPT_PCSR"/>
    <property type="match status" value="1"/>
</dbReference>
<dbReference type="EMBL" id="GG663740">
    <property type="protein sequence ID" value="EEH56393.1"/>
    <property type="molecule type" value="Genomic_DNA"/>
</dbReference>
<dbReference type="KEGG" id="mpp:MICPUCDRAFT_40297"/>
<name>C1MUW2_MICPC</name>